<evidence type="ECO:0000313" key="8">
    <source>
        <dbReference type="EMBL" id="KUH58494.1"/>
    </source>
</evidence>
<gene>
    <name evidence="8" type="ORF">AUL39_05730</name>
</gene>
<dbReference type="EC" id="1.5.1.3" evidence="3"/>
<dbReference type="EMBL" id="LOJF01000009">
    <property type="protein sequence ID" value="KUH58494.1"/>
    <property type="molecule type" value="Genomic_DNA"/>
</dbReference>
<dbReference type="RefSeq" id="WP_059054598.1">
    <property type="nucleotide sequence ID" value="NZ_LOJF01000009.1"/>
</dbReference>
<organism evidence="8 9">
    <name type="scientific">Tractidigestivibacter scatoligenes</name>
    <name type="common">Olsenella scatoligenes</name>
    <dbReference type="NCBI Taxonomy" id="1299998"/>
    <lineage>
        <taxon>Bacteria</taxon>
        <taxon>Bacillati</taxon>
        <taxon>Actinomycetota</taxon>
        <taxon>Coriobacteriia</taxon>
        <taxon>Coriobacteriales</taxon>
        <taxon>Atopobiaceae</taxon>
        <taxon>Tractidigestivibacter</taxon>
    </lineage>
</organism>
<dbReference type="PROSITE" id="PS51330">
    <property type="entry name" value="DHFR_2"/>
    <property type="match status" value="1"/>
</dbReference>
<keyword evidence="9" id="KW-1185">Reference proteome</keyword>
<protein>
    <recommendedName>
        <fullName evidence="3">dihydrofolate reductase</fullName>
        <ecNumber evidence="3">1.5.1.3</ecNumber>
    </recommendedName>
</protein>
<keyword evidence="6" id="KW-0560">Oxidoreductase</keyword>
<dbReference type="CDD" id="cd00209">
    <property type="entry name" value="DHFR"/>
    <property type="match status" value="1"/>
</dbReference>
<dbReference type="InterPro" id="IPR012259">
    <property type="entry name" value="DHFR"/>
</dbReference>
<keyword evidence="4" id="KW-0554">One-carbon metabolism</keyword>
<proteinExistence type="inferred from homology"/>
<evidence type="ECO:0000259" key="7">
    <source>
        <dbReference type="PROSITE" id="PS51330"/>
    </source>
</evidence>
<dbReference type="Pfam" id="PF00186">
    <property type="entry name" value="DHFR_1"/>
    <property type="match status" value="1"/>
</dbReference>
<evidence type="ECO:0000256" key="3">
    <source>
        <dbReference type="ARBA" id="ARBA00012856"/>
    </source>
</evidence>
<comment type="similarity">
    <text evidence="2">Belongs to the dihydrofolate reductase family.</text>
</comment>
<evidence type="ECO:0000256" key="4">
    <source>
        <dbReference type="ARBA" id="ARBA00022563"/>
    </source>
</evidence>
<dbReference type="Proteomes" id="UP000054078">
    <property type="component" value="Unassembled WGS sequence"/>
</dbReference>
<dbReference type="InterPro" id="IPR024072">
    <property type="entry name" value="DHFR-like_dom_sf"/>
</dbReference>
<dbReference type="GO" id="GO:0046654">
    <property type="term" value="P:tetrahydrofolate biosynthetic process"/>
    <property type="evidence" value="ECO:0007669"/>
    <property type="project" value="UniProtKB-UniPathway"/>
</dbReference>
<dbReference type="STRING" id="1299998.AUL39_05730"/>
<dbReference type="UniPathway" id="UPA00077">
    <property type="reaction ID" value="UER00158"/>
</dbReference>
<dbReference type="SUPFAM" id="SSF53597">
    <property type="entry name" value="Dihydrofolate reductase-like"/>
    <property type="match status" value="1"/>
</dbReference>
<dbReference type="Gene3D" id="3.40.430.10">
    <property type="entry name" value="Dihydrofolate Reductase, subunit A"/>
    <property type="match status" value="1"/>
</dbReference>
<comment type="caution">
    <text evidence="8">The sequence shown here is derived from an EMBL/GenBank/DDBJ whole genome shotgun (WGS) entry which is preliminary data.</text>
</comment>
<dbReference type="GO" id="GO:0046655">
    <property type="term" value="P:folic acid metabolic process"/>
    <property type="evidence" value="ECO:0007669"/>
    <property type="project" value="TreeGrafter"/>
</dbReference>
<dbReference type="GO" id="GO:0046452">
    <property type="term" value="P:dihydrofolate metabolic process"/>
    <property type="evidence" value="ECO:0007669"/>
    <property type="project" value="TreeGrafter"/>
</dbReference>
<evidence type="ECO:0000313" key="9">
    <source>
        <dbReference type="Proteomes" id="UP000054078"/>
    </source>
</evidence>
<name>A0A124EGT4_TRASO</name>
<comment type="pathway">
    <text evidence="1">Cofactor biosynthesis; tetrahydrofolate biosynthesis; 5,6,7,8-tetrahydrofolate from 7,8-dihydrofolate: step 1/1.</text>
</comment>
<evidence type="ECO:0000256" key="2">
    <source>
        <dbReference type="ARBA" id="ARBA00009539"/>
    </source>
</evidence>
<evidence type="ECO:0000256" key="1">
    <source>
        <dbReference type="ARBA" id="ARBA00004903"/>
    </source>
</evidence>
<dbReference type="GO" id="GO:0050661">
    <property type="term" value="F:NADP binding"/>
    <property type="evidence" value="ECO:0007669"/>
    <property type="project" value="InterPro"/>
</dbReference>
<dbReference type="PANTHER" id="PTHR48069:SF3">
    <property type="entry name" value="DIHYDROFOLATE REDUCTASE"/>
    <property type="match status" value="1"/>
</dbReference>
<keyword evidence="5" id="KW-0521">NADP</keyword>
<dbReference type="OrthoDB" id="9804315at2"/>
<dbReference type="GO" id="GO:0006730">
    <property type="term" value="P:one-carbon metabolic process"/>
    <property type="evidence" value="ECO:0007669"/>
    <property type="project" value="UniProtKB-KW"/>
</dbReference>
<feature type="domain" description="DHFR" evidence="7">
    <location>
        <begin position="1"/>
        <end position="161"/>
    </location>
</feature>
<accession>A0A124EGT4</accession>
<dbReference type="PRINTS" id="PR00070">
    <property type="entry name" value="DHFR"/>
</dbReference>
<sequence length="162" mass="17669">MNAIVAVCRDWGIGYQGSLLVHSKVDMHRFVELTMGGTVVMGRKTLESFPGGPLKGRRNVVVTHDPAALPEGVVGVDSPAAALKAVAADDPNRVWLIGGESIYRALLGQCTHIYVTKFDVEKPADAFFPNLDDDPAWRVEHEEDAGVTAKGTHFSFFTYVRE</sequence>
<dbReference type="AlphaFoldDB" id="A0A124EGT4"/>
<dbReference type="PANTHER" id="PTHR48069">
    <property type="entry name" value="DIHYDROFOLATE REDUCTASE"/>
    <property type="match status" value="1"/>
</dbReference>
<evidence type="ECO:0000256" key="6">
    <source>
        <dbReference type="ARBA" id="ARBA00023002"/>
    </source>
</evidence>
<dbReference type="InterPro" id="IPR001796">
    <property type="entry name" value="DHFR_dom"/>
</dbReference>
<reference evidence="8 9" key="1">
    <citation type="submission" date="2015-12" db="EMBL/GenBank/DDBJ databases">
        <title>Draft Genome Sequence of Olsenella scatoligenes SK9K4T; a Producer of 3-Methylindole- (skatole) and 4-Methylphenol- (p-cresol) Isolated from Pig Feces.</title>
        <authorList>
            <person name="Li X."/>
            <person name="Borg B."/>
            <person name="Canibe N."/>
        </authorList>
    </citation>
    <scope>NUCLEOTIDE SEQUENCE [LARGE SCALE GENOMIC DNA]</scope>
    <source>
        <strain evidence="8 9">SK9K4</strain>
    </source>
</reference>
<evidence type="ECO:0000256" key="5">
    <source>
        <dbReference type="ARBA" id="ARBA00022857"/>
    </source>
</evidence>
<dbReference type="GO" id="GO:0004146">
    <property type="term" value="F:dihydrofolate reductase activity"/>
    <property type="evidence" value="ECO:0007669"/>
    <property type="project" value="UniProtKB-EC"/>
</dbReference>